<sequence>MEKGREAAAGVADEAARATTVTAETAVRSARRAAARAPPRENECSMPASQAGTAHGGQRGVVNLWRPGEEKREIRV</sequence>
<dbReference type="Proteomes" id="UP000185434">
    <property type="component" value="Chromosome"/>
</dbReference>
<dbReference type="AlphaFoldDB" id="A0A1L7CTF8"/>
<feature type="compositionally biased region" description="Basic and acidic residues" evidence="1">
    <location>
        <begin position="67"/>
        <end position="76"/>
    </location>
</feature>
<protein>
    <submittedName>
        <fullName evidence="2">Uncharacterized protein</fullName>
    </submittedName>
</protein>
<proteinExistence type="predicted"/>
<reference evidence="2 3" key="1">
    <citation type="submission" date="2014-08" db="EMBL/GenBank/DDBJ databases">
        <title>Complete genome sequence of Corynebacterium frankenforstense ST18(T) (=DSM 45800(T)), isolated from raw cow milk.</title>
        <authorList>
            <person name="Ruckert C."/>
            <person name="Albersmeier A."/>
            <person name="Winkler A."/>
            <person name="Lipski A."/>
            <person name="Kalinowski J."/>
        </authorList>
    </citation>
    <scope>NUCLEOTIDE SEQUENCE [LARGE SCALE GENOMIC DNA]</scope>
    <source>
        <strain evidence="2 3">ST18</strain>
    </source>
</reference>
<feature type="region of interest" description="Disordered" evidence="1">
    <location>
        <begin position="1"/>
        <end position="76"/>
    </location>
</feature>
<dbReference type="EMBL" id="CP009247">
    <property type="protein sequence ID" value="APT89117.1"/>
    <property type="molecule type" value="Genomic_DNA"/>
</dbReference>
<accession>A0A1L7CTF8</accession>
<organism evidence="2 3">
    <name type="scientific">Corynebacterium frankenforstense DSM 45800</name>
    <dbReference type="NCBI Taxonomy" id="1437875"/>
    <lineage>
        <taxon>Bacteria</taxon>
        <taxon>Bacillati</taxon>
        <taxon>Actinomycetota</taxon>
        <taxon>Actinomycetes</taxon>
        <taxon>Mycobacteriales</taxon>
        <taxon>Corynebacteriaceae</taxon>
        <taxon>Corynebacterium</taxon>
    </lineage>
</organism>
<evidence type="ECO:0000313" key="3">
    <source>
        <dbReference type="Proteomes" id="UP000185434"/>
    </source>
</evidence>
<dbReference type="KEGG" id="cfk:CFRA_07430"/>
<evidence type="ECO:0000313" key="2">
    <source>
        <dbReference type="EMBL" id="APT89117.1"/>
    </source>
</evidence>
<keyword evidence="3" id="KW-1185">Reference proteome</keyword>
<evidence type="ECO:0000256" key="1">
    <source>
        <dbReference type="SAM" id="MobiDB-lite"/>
    </source>
</evidence>
<gene>
    <name evidence="2" type="ORF">CFRA_07430</name>
</gene>
<name>A0A1L7CTF8_9CORY</name>
<feature type="compositionally biased region" description="Low complexity" evidence="1">
    <location>
        <begin position="7"/>
        <end position="28"/>
    </location>
</feature>